<evidence type="ECO:0000256" key="4">
    <source>
        <dbReference type="ARBA" id="ARBA00023163"/>
    </source>
</evidence>
<dbReference type="PANTHER" id="PTHR43133">
    <property type="entry name" value="RNA POLYMERASE ECF-TYPE SIGMA FACTO"/>
    <property type="match status" value="1"/>
</dbReference>
<evidence type="ECO:0000256" key="2">
    <source>
        <dbReference type="ARBA" id="ARBA00023015"/>
    </source>
</evidence>
<protein>
    <submittedName>
        <fullName evidence="6">RNA polymerase sigma factor (Sigma-70 family)</fullName>
    </submittedName>
</protein>
<dbReference type="RefSeq" id="WP_309982274.1">
    <property type="nucleotide sequence ID" value="NZ_JAVDTI010000002.1"/>
</dbReference>
<dbReference type="Proteomes" id="UP001264980">
    <property type="component" value="Unassembled WGS sequence"/>
</dbReference>
<evidence type="ECO:0000313" key="7">
    <source>
        <dbReference type="Proteomes" id="UP001264980"/>
    </source>
</evidence>
<gene>
    <name evidence="6" type="ORF">J2W84_001998</name>
</gene>
<reference evidence="6 7" key="1">
    <citation type="submission" date="2023-07" db="EMBL/GenBank/DDBJ databases">
        <title>Sorghum-associated microbial communities from plants grown in Nebraska, USA.</title>
        <authorList>
            <person name="Schachtman D."/>
        </authorList>
    </citation>
    <scope>NUCLEOTIDE SEQUENCE [LARGE SCALE GENOMIC DNA]</scope>
    <source>
        <strain evidence="6 7">BE57</strain>
    </source>
</reference>
<dbReference type="InterPro" id="IPR013325">
    <property type="entry name" value="RNA_pol_sigma_r2"/>
</dbReference>
<dbReference type="PANTHER" id="PTHR43133:SF46">
    <property type="entry name" value="RNA POLYMERASE SIGMA-70 FACTOR ECF SUBFAMILY"/>
    <property type="match status" value="1"/>
</dbReference>
<proteinExistence type="inferred from homology"/>
<dbReference type="CDD" id="cd06171">
    <property type="entry name" value="Sigma70_r4"/>
    <property type="match status" value="1"/>
</dbReference>
<organism evidence="6 7">
    <name type="scientific">Dyadobacter fermentans</name>
    <dbReference type="NCBI Taxonomy" id="94254"/>
    <lineage>
        <taxon>Bacteria</taxon>
        <taxon>Pseudomonadati</taxon>
        <taxon>Bacteroidota</taxon>
        <taxon>Cytophagia</taxon>
        <taxon>Cytophagales</taxon>
        <taxon>Spirosomataceae</taxon>
        <taxon>Dyadobacter</taxon>
    </lineage>
</organism>
<name>A0ABU1QUZ2_9BACT</name>
<comment type="caution">
    <text evidence="6">The sequence shown here is derived from an EMBL/GenBank/DDBJ whole genome shotgun (WGS) entry which is preliminary data.</text>
</comment>
<dbReference type="Gene3D" id="1.10.1740.10">
    <property type="match status" value="1"/>
</dbReference>
<dbReference type="InterPro" id="IPR039425">
    <property type="entry name" value="RNA_pol_sigma-70-like"/>
</dbReference>
<dbReference type="SUPFAM" id="SSF88659">
    <property type="entry name" value="Sigma3 and sigma4 domains of RNA polymerase sigma factors"/>
    <property type="match status" value="1"/>
</dbReference>
<sequence>MKNIQVMAGEPTDEATHWKELLSGSKEAYAAIYGLHVKAMFRYGMSLVSISEEFVLDCIHDVFAEIWIRRERLSVPDNIRSYLFVALKNRILHLLKRQERPHMFVTQEHFEDLWFESSVEDILTQKEESASREELLTRLIGQLPPRQQEAIRLRFVENMDYQEIGQVLEVNTQSAHNLVFRAMEKLRGWLLAALFLFQYSWF</sequence>
<dbReference type="InterPro" id="IPR036388">
    <property type="entry name" value="WH-like_DNA-bd_sf"/>
</dbReference>
<dbReference type="Gene3D" id="1.10.10.10">
    <property type="entry name" value="Winged helix-like DNA-binding domain superfamily/Winged helix DNA-binding domain"/>
    <property type="match status" value="1"/>
</dbReference>
<dbReference type="EMBL" id="JAVDTI010000002">
    <property type="protein sequence ID" value="MDR6804952.1"/>
    <property type="molecule type" value="Genomic_DNA"/>
</dbReference>
<accession>A0ABU1QUZ2</accession>
<dbReference type="Pfam" id="PF08281">
    <property type="entry name" value="Sigma70_r4_2"/>
    <property type="match status" value="1"/>
</dbReference>
<evidence type="ECO:0000256" key="3">
    <source>
        <dbReference type="ARBA" id="ARBA00023082"/>
    </source>
</evidence>
<dbReference type="InterPro" id="IPR014284">
    <property type="entry name" value="RNA_pol_sigma-70_dom"/>
</dbReference>
<evidence type="ECO:0000313" key="6">
    <source>
        <dbReference type="EMBL" id="MDR6804952.1"/>
    </source>
</evidence>
<keyword evidence="2" id="KW-0805">Transcription regulation</keyword>
<dbReference type="NCBIfam" id="TIGR02937">
    <property type="entry name" value="sigma70-ECF"/>
    <property type="match status" value="1"/>
</dbReference>
<keyword evidence="7" id="KW-1185">Reference proteome</keyword>
<keyword evidence="4" id="KW-0804">Transcription</keyword>
<comment type="similarity">
    <text evidence="1">Belongs to the sigma-70 factor family. ECF subfamily.</text>
</comment>
<dbReference type="InterPro" id="IPR013324">
    <property type="entry name" value="RNA_pol_sigma_r3/r4-like"/>
</dbReference>
<feature type="domain" description="RNA polymerase sigma factor 70 region 4 type 2" evidence="5">
    <location>
        <begin position="134"/>
        <end position="186"/>
    </location>
</feature>
<dbReference type="InterPro" id="IPR013249">
    <property type="entry name" value="RNA_pol_sigma70_r4_t2"/>
</dbReference>
<evidence type="ECO:0000256" key="1">
    <source>
        <dbReference type="ARBA" id="ARBA00010641"/>
    </source>
</evidence>
<dbReference type="SUPFAM" id="SSF88946">
    <property type="entry name" value="Sigma2 domain of RNA polymerase sigma factors"/>
    <property type="match status" value="1"/>
</dbReference>
<keyword evidence="3" id="KW-0731">Sigma factor</keyword>
<evidence type="ECO:0000259" key="5">
    <source>
        <dbReference type="Pfam" id="PF08281"/>
    </source>
</evidence>